<reference evidence="1" key="2">
    <citation type="submission" date="2020-06" db="EMBL/GenBank/DDBJ databases">
        <title>Helianthus annuus Genome sequencing and assembly Release 2.</title>
        <authorList>
            <person name="Gouzy J."/>
            <person name="Langlade N."/>
            <person name="Munos S."/>
        </authorList>
    </citation>
    <scope>NUCLEOTIDE SEQUENCE</scope>
    <source>
        <tissue evidence="1">Leaves</tissue>
    </source>
</reference>
<organism evidence="1 2">
    <name type="scientific">Helianthus annuus</name>
    <name type="common">Common sunflower</name>
    <dbReference type="NCBI Taxonomy" id="4232"/>
    <lineage>
        <taxon>Eukaryota</taxon>
        <taxon>Viridiplantae</taxon>
        <taxon>Streptophyta</taxon>
        <taxon>Embryophyta</taxon>
        <taxon>Tracheophyta</taxon>
        <taxon>Spermatophyta</taxon>
        <taxon>Magnoliopsida</taxon>
        <taxon>eudicotyledons</taxon>
        <taxon>Gunneridae</taxon>
        <taxon>Pentapetalae</taxon>
        <taxon>asterids</taxon>
        <taxon>campanulids</taxon>
        <taxon>Asterales</taxon>
        <taxon>Asteraceae</taxon>
        <taxon>Asteroideae</taxon>
        <taxon>Heliantheae alliance</taxon>
        <taxon>Heliantheae</taxon>
        <taxon>Helianthus</taxon>
    </lineage>
</organism>
<evidence type="ECO:0000313" key="1">
    <source>
        <dbReference type="EMBL" id="KAF5774808.1"/>
    </source>
</evidence>
<dbReference type="Gramene" id="mRNA:HanXRQr2_Chr13g0604891">
    <property type="protein sequence ID" value="mRNA:HanXRQr2_Chr13g0604891"/>
    <property type="gene ID" value="HanXRQr2_Chr13g0604891"/>
</dbReference>
<protein>
    <submittedName>
        <fullName evidence="1">Uncharacterized protein</fullName>
    </submittedName>
</protein>
<evidence type="ECO:0000313" key="2">
    <source>
        <dbReference type="Proteomes" id="UP000215914"/>
    </source>
</evidence>
<name>A0A9K3HDB1_HELAN</name>
<dbReference type="EMBL" id="MNCJ02000328">
    <property type="protein sequence ID" value="KAF5774808.1"/>
    <property type="molecule type" value="Genomic_DNA"/>
</dbReference>
<dbReference type="AlphaFoldDB" id="A0A9K3HDB1"/>
<dbReference type="Proteomes" id="UP000215914">
    <property type="component" value="Unassembled WGS sequence"/>
</dbReference>
<reference evidence="1" key="1">
    <citation type="journal article" date="2017" name="Nature">
        <title>The sunflower genome provides insights into oil metabolism, flowering and Asterid evolution.</title>
        <authorList>
            <person name="Badouin H."/>
            <person name="Gouzy J."/>
            <person name="Grassa C.J."/>
            <person name="Murat F."/>
            <person name="Staton S.E."/>
            <person name="Cottret L."/>
            <person name="Lelandais-Briere C."/>
            <person name="Owens G.L."/>
            <person name="Carrere S."/>
            <person name="Mayjonade B."/>
            <person name="Legrand L."/>
            <person name="Gill N."/>
            <person name="Kane N.C."/>
            <person name="Bowers J.E."/>
            <person name="Hubner S."/>
            <person name="Bellec A."/>
            <person name="Berard A."/>
            <person name="Berges H."/>
            <person name="Blanchet N."/>
            <person name="Boniface M.C."/>
            <person name="Brunel D."/>
            <person name="Catrice O."/>
            <person name="Chaidir N."/>
            <person name="Claudel C."/>
            <person name="Donnadieu C."/>
            <person name="Faraut T."/>
            <person name="Fievet G."/>
            <person name="Helmstetter N."/>
            <person name="King M."/>
            <person name="Knapp S.J."/>
            <person name="Lai Z."/>
            <person name="Le Paslier M.C."/>
            <person name="Lippi Y."/>
            <person name="Lorenzon L."/>
            <person name="Mandel J.R."/>
            <person name="Marage G."/>
            <person name="Marchand G."/>
            <person name="Marquand E."/>
            <person name="Bret-Mestries E."/>
            <person name="Morien E."/>
            <person name="Nambeesan S."/>
            <person name="Nguyen T."/>
            <person name="Pegot-Espagnet P."/>
            <person name="Pouilly N."/>
            <person name="Raftis F."/>
            <person name="Sallet E."/>
            <person name="Schiex T."/>
            <person name="Thomas J."/>
            <person name="Vandecasteele C."/>
            <person name="Vares D."/>
            <person name="Vear F."/>
            <person name="Vautrin S."/>
            <person name="Crespi M."/>
            <person name="Mangin B."/>
            <person name="Burke J.M."/>
            <person name="Salse J."/>
            <person name="Munos S."/>
            <person name="Vincourt P."/>
            <person name="Rieseberg L.H."/>
            <person name="Langlade N.B."/>
        </authorList>
    </citation>
    <scope>NUCLEOTIDE SEQUENCE</scope>
    <source>
        <tissue evidence="1">Leaves</tissue>
    </source>
</reference>
<comment type="caution">
    <text evidence="1">The sequence shown here is derived from an EMBL/GenBank/DDBJ whole genome shotgun (WGS) entry which is preliminary data.</text>
</comment>
<keyword evidence="2" id="KW-1185">Reference proteome</keyword>
<accession>A0A9K3HDB1</accession>
<gene>
    <name evidence="1" type="ORF">HanXRQr2_Chr13g0604891</name>
</gene>
<sequence>MSSISERTTAEFACCSLGVTLSTIFSASRASAALYLERASNMKT</sequence>
<proteinExistence type="predicted"/>